<proteinExistence type="predicted"/>
<dbReference type="InterPro" id="IPR010652">
    <property type="entry name" value="DUF1232"/>
</dbReference>
<evidence type="ECO:0000256" key="9">
    <source>
        <dbReference type="ARBA" id="ARBA00030110"/>
    </source>
</evidence>
<comment type="subcellular location">
    <subcellularLocation>
        <location evidence="1">Endomembrane system</location>
        <topology evidence="1">Multi-pass membrane protein</topology>
    </subcellularLocation>
</comment>
<dbReference type="Proteomes" id="UP000001593">
    <property type="component" value="Unassembled WGS sequence"/>
</dbReference>
<sequence length="278" mass="31517">MASNVYSIFSLHHARGSIIEGIGDEVLLALVTTLILIAIVSLIYNSHFRMLNIHPLQAEQVRLARDWLGIGTGGTEQDNNERDEIQAPEPPRAFSNDRQCPVCITDARFLTMTNCGHEFCAPCIITYWRHGRWLGAVQCPVCRQQVNLLFANFSSEESSSDDSHQWRGEINEYNRRFSGLPRSVMEHLRDLPTLLRQLFSELFSVGGLVWVLRMRIILCFFAAALYFISPLDIIPESVFGILGLLDDALILLLLLVYVTEAYRQYVANMATGIKQKEL</sequence>
<organism evidence="15 16">
    <name type="scientific">Nematostella vectensis</name>
    <name type="common">Starlet sea anemone</name>
    <dbReference type="NCBI Taxonomy" id="45351"/>
    <lineage>
        <taxon>Eukaryota</taxon>
        <taxon>Metazoa</taxon>
        <taxon>Cnidaria</taxon>
        <taxon>Anthozoa</taxon>
        <taxon>Hexacorallia</taxon>
        <taxon>Actiniaria</taxon>
        <taxon>Edwardsiidae</taxon>
        <taxon>Nematostella</taxon>
    </lineage>
</organism>
<evidence type="ECO:0000256" key="1">
    <source>
        <dbReference type="ARBA" id="ARBA00004127"/>
    </source>
</evidence>
<dbReference type="CDD" id="cd16553">
    <property type="entry name" value="RING-HC_RNF170"/>
    <property type="match status" value="1"/>
</dbReference>
<evidence type="ECO:0000256" key="5">
    <source>
        <dbReference type="ARBA" id="ARBA00022771"/>
    </source>
</evidence>
<accession>A7SP78</accession>
<dbReference type="EMBL" id="DS469729">
    <property type="protein sequence ID" value="EDO34494.1"/>
    <property type="molecule type" value="Genomic_DNA"/>
</dbReference>
<dbReference type="GO" id="GO:0012505">
    <property type="term" value="C:endomembrane system"/>
    <property type="evidence" value="ECO:0007669"/>
    <property type="project" value="UniProtKB-SubCell"/>
</dbReference>
<dbReference type="InterPro" id="IPR001841">
    <property type="entry name" value="Znf_RING"/>
</dbReference>
<keyword evidence="7 13" id="KW-1133">Transmembrane helix</keyword>
<dbReference type="PANTHER" id="PTHR22894:SF5">
    <property type="entry name" value="RING-TYPE DOMAIN-CONTAINING PROTEIN"/>
    <property type="match status" value="1"/>
</dbReference>
<feature type="transmembrane region" description="Helical" evidence="13">
    <location>
        <begin position="26"/>
        <end position="44"/>
    </location>
</feature>
<evidence type="ECO:0000256" key="3">
    <source>
        <dbReference type="ARBA" id="ARBA00022692"/>
    </source>
</evidence>
<keyword evidence="6" id="KW-0862">Zinc</keyword>
<evidence type="ECO:0000256" key="13">
    <source>
        <dbReference type="SAM" id="Phobius"/>
    </source>
</evidence>
<evidence type="ECO:0000256" key="8">
    <source>
        <dbReference type="ARBA" id="ARBA00023136"/>
    </source>
</evidence>
<feature type="domain" description="RING-type" evidence="14">
    <location>
        <begin position="100"/>
        <end position="143"/>
    </location>
</feature>
<dbReference type="SUPFAM" id="SSF57850">
    <property type="entry name" value="RING/U-box"/>
    <property type="match status" value="1"/>
</dbReference>
<keyword evidence="8 13" id="KW-0472">Membrane</keyword>
<dbReference type="GO" id="GO:0016567">
    <property type="term" value="P:protein ubiquitination"/>
    <property type="evidence" value="ECO:0007669"/>
    <property type="project" value="UniProtKB-UniPathway"/>
</dbReference>
<evidence type="ECO:0000256" key="4">
    <source>
        <dbReference type="ARBA" id="ARBA00022723"/>
    </source>
</evidence>
<dbReference type="InterPro" id="IPR013083">
    <property type="entry name" value="Znf_RING/FYVE/PHD"/>
</dbReference>
<evidence type="ECO:0000256" key="7">
    <source>
        <dbReference type="ARBA" id="ARBA00022989"/>
    </source>
</evidence>
<dbReference type="PROSITE" id="PS50089">
    <property type="entry name" value="ZF_RING_2"/>
    <property type="match status" value="1"/>
</dbReference>
<dbReference type="Pfam" id="PF00097">
    <property type="entry name" value="zf-C3HC4"/>
    <property type="match status" value="1"/>
</dbReference>
<evidence type="ECO:0000256" key="2">
    <source>
        <dbReference type="ARBA" id="ARBA00014068"/>
    </source>
</evidence>
<dbReference type="AlphaFoldDB" id="A7SP78"/>
<dbReference type="STRING" id="45351.A7SP78"/>
<dbReference type="SMART" id="SM00184">
    <property type="entry name" value="RING"/>
    <property type="match status" value="1"/>
</dbReference>
<reference evidence="15 16" key="1">
    <citation type="journal article" date="2007" name="Science">
        <title>Sea anemone genome reveals ancestral eumetazoan gene repertoire and genomic organization.</title>
        <authorList>
            <person name="Putnam N.H."/>
            <person name="Srivastava M."/>
            <person name="Hellsten U."/>
            <person name="Dirks B."/>
            <person name="Chapman J."/>
            <person name="Salamov A."/>
            <person name="Terry A."/>
            <person name="Shapiro H."/>
            <person name="Lindquist E."/>
            <person name="Kapitonov V.V."/>
            <person name="Jurka J."/>
            <person name="Genikhovich G."/>
            <person name="Grigoriev I.V."/>
            <person name="Lucas S.M."/>
            <person name="Steele R.E."/>
            <person name="Finnerty J.R."/>
            <person name="Technau U."/>
            <person name="Martindale M.Q."/>
            <person name="Rokhsar D.S."/>
        </authorList>
    </citation>
    <scope>NUCLEOTIDE SEQUENCE [LARGE SCALE GENOMIC DNA]</scope>
    <source>
        <strain evidence="16">CH2 X CH6</strain>
    </source>
</reference>
<dbReference type="UniPathway" id="UPA00143"/>
<keyword evidence="3 13" id="KW-0812">Transmembrane</keyword>
<dbReference type="InterPro" id="IPR017907">
    <property type="entry name" value="Znf_RING_CS"/>
</dbReference>
<keyword evidence="4" id="KW-0479">Metal-binding</keyword>
<feature type="transmembrane region" description="Helical" evidence="13">
    <location>
        <begin position="202"/>
        <end position="227"/>
    </location>
</feature>
<dbReference type="PhylomeDB" id="A7SP78"/>
<dbReference type="GO" id="GO:0008270">
    <property type="term" value="F:zinc ion binding"/>
    <property type="evidence" value="ECO:0007669"/>
    <property type="project" value="UniProtKB-KW"/>
</dbReference>
<evidence type="ECO:0000259" key="14">
    <source>
        <dbReference type="PROSITE" id="PS50089"/>
    </source>
</evidence>
<keyword evidence="16" id="KW-1185">Reference proteome</keyword>
<feature type="transmembrane region" description="Helical" evidence="13">
    <location>
        <begin position="239"/>
        <end position="259"/>
    </location>
</feature>
<dbReference type="eggNOG" id="KOG2164">
    <property type="taxonomic scope" value="Eukaryota"/>
</dbReference>
<dbReference type="InterPro" id="IPR018957">
    <property type="entry name" value="Znf_C3HC4_RING-type"/>
</dbReference>
<evidence type="ECO:0000256" key="10">
    <source>
        <dbReference type="ARBA" id="ARBA00031107"/>
    </source>
</evidence>
<dbReference type="Gene3D" id="3.30.40.10">
    <property type="entry name" value="Zinc/RING finger domain, C3HC4 (zinc finger)"/>
    <property type="match status" value="1"/>
</dbReference>
<dbReference type="Pfam" id="PF06803">
    <property type="entry name" value="DUF1232"/>
    <property type="match status" value="1"/>
</dbReference>
<keyword evidence="5 11" id="KW-0863">Zinc-finger</keyword>
<dbReference type="PROSITE" id="PS00518">
    <property type="entry name" value="ZF_RING_1"/>
    <property type="match status" value="1"/>
</dbReference>
<evidence type="ECO:0000256" key="12">
    <source>
        <dbReference type="SAM" id="MobiDB-lite"/>
    </source>
</evidence>
<feature type="region of interest" description="Disordered" evidence="12">
    <location>
        <begin position="72"/>
        <end position="93"/>
    </location>
</feature>
<protein>
    <recommendedName>
        <fullName evidence="2">E3 ubiquitin-protein ligase RNF170</fullName>
    </recommendedName>
    <alternativeName>
        <fullName evidence="10">RING finger protein 170</fullName>
    </alternativeName>
    <alternativeName>
        <fullName evidence="9">RING-type E3 ubiquitin transferase RNF170</fullName>
    </alternativeName>
</protein>
<evidence type="ECO:0000256" key="6">
    <source>
        <dbReference type="ARBA" id="ARBA00022833"/>
    </source>
</evidence>
<dbReference type="InterPro" id="IPR038896">
    <property type="entry name" value="RNF170"/>
</dbReference>
<name>A7SP78_NEMVE</name>
<dbReference type="InParanoid" id="A7SP78"/>
<dbReference type="GO" id="GO:0061630">
    <property type="term" value="F:ubiquitin protein ligase activity"/>
    <property type="evidence" value="ECO:0007669"/>
    <property type="project" value="InterPro"/>
</dbReference>
<dbReference type="OMA" id="CRQEEQN"/>
<dbReference type="PANTHER" id="PTHR22894">
    <property type="entry name" value="RING-TYPE DOMAIN-CONTAINING PROTEIN"/>
    <property type="match status" value="1"/>
</dbReference>
<evidence type="ECO:0000256" key="11">
    <source>
        <dbReference type="PROSITE-ProRule" id="PRU00175"/>
    </source>
</evidence>
<dbReference type="HOGENOM" id="CLU_072335_0_0_1"/>
<evidence type="ECO:0000313" key="15">
    <source>
        <dbReference type="EMBL" id="EDO34494.1"/>
    </source>
</evidence>
<evidence type="ECO:0000313" key="16">
    <source>
        <dbReference type="Proteomes" id="UP000001593"/>
    </source>
</evidence>
<gene>
    <name evidence="15" type="ORF">NEMVEDRAFT_v1g246527</name>
</gene>